<proteinExistence type="predicted"/>
<keyword evidence="1" id="KW-0175">Coiled coil</keyword>
<sequence length="474" mass="55159">MAEEQPQILSREQLYFEVWEMSLAGVARKYSVSYGLIYKLCKEVNVPIPPSGYWTKLNFGKSVSKTPLPDSSINEVAIPRAKAQRIKEQKLDKGMTSISGAKFEAAQQNEEAIDNTDVGLDDVLKAGLDTGALPLSKLSKTEKYIDNRKYFEAVRNRFLNKLAFLVEIERNKVFDIANRIQIPHEKAKLHPKIAAHKNDVCEWNKNEKKEIGAQRSLQNYSSYKSSPPFLAGVISKEALPRVYRILGVLIHAIEQLGGSVTDSLTFIVRNESVSLEIYEMQDKVDHVITKSEENQLRKYEEDKKRYSWASKPNLRKYDYVFNGQLCININHTQNKRFRDTKSSIVEDQLGILLIEMYETSENIRIEREAREEERRKREEAERLREERRERYMIEVERTVALTNLAQDYAMACKIRAYVSALESSRTLTGENIHWIDWAKRKADWYDPIIAREDDFLGKRQHEKGKDLKTEHSWW</sequence>
<evidence type="ECO:0000313" key="2">
    <source>
        <dbReference type="EMBL" id="MCK8489240.1"/>
    </source>
</evidence>
<keyword evidence="3" id="KW-1185">Reference proteome</keyword>
<dbReference type="Proteomes" id="UP001139534">
    <property type="component" value="Unassembled WGS sequence"/>
</dbReference>
<dbReference type="AlphaFoldDB" id="A0A9X1Y0Q4"/>
<dbReference type="EMBL" id="JALPRK010000021">
    <property type="protein sequence ID" value="MCK8489240.1"/>
    <property type="molecule type" value="Genomic_DNA"/>
</dbReference>
<feature type="coiled-coil region" evidence="1">
    <location>
        <begin position="362"/>
        <end position="390"/>
    </location>
</feature>
<organism evidence="2 3">
    <name type="scientific">Paenibacillus mellifer</name>
    <dbReference type="NCBI Taxonomy" id="2937794"/>
    <lineage>
        <taxon>Bacteria</taxon>
        <taxon>Bacillati</taxon>
        <taxon>Bacillota</taxon>
        <taxon>Bacilli</taxon>
        <taxon>Bacillales</taxon>
        <taxon>Paenibacillaceae</taxon>
        <taxon>Paenibacillus</taxon>
    </lineage>
</organism>
<accession>A0A9X1Y0Q4</accession>
<gene>
    <name evidence="2" type="ORF">M0651_18875</name>
</gene>
<reference evidence="2" key="1">
    <citation type="submission" date="2022-04" db="EMBL/GenBank/DDBJ databases">
        <authorList>
            <person name="Seo M.-J."/>
        </authorList>
    </citation>
    <scope>NUCLEOTIDE SEQUENCE</scope>
    <source>
        <strain evidence="2">MBLB2552</strain>
    </source>
</reference>
<protein>
    <submittedName>
        <fullName evidence="2">Uncharacterized protein</fullName>
    </submittedName>
</protein>
<name>A0A9X1Y0Q4_9BACL</name>
<dbReference type="RefSeq" id="WP_248553279.1">
    <property type="nucleotide sequence ID" value="NZ_JALPRK010000021.1"/>
</dbReference>
<evidence type="ECO:0000313" key="3">
    <source>
        <dbReference type="Proteomes" id="UP001139534"/>
    </source>
</evidence>
<evidence type="ECO:0000256" key="1">
    <source>
        <dbReference type="SAM" id="Coils"/>
    </source>
</evidence>
<comment type="caution">
    <text evidence="2">The sequence shown here is derived from an EMBL/GenBank/DDBJ whole genome shotgun (WGS) entry which is preliminary data.</text>
</comment>